<proteinExistence type="inferred from homology"/>
<dbReference type="EMBL" id="JBHSFN010000044">
    <property type="protein sequence ID" value="MFC4592233.1"/>
    <property type="molecule type" value="Genomic_DNA"/>
</dbReference>
<organism evidence="8 9">
    <name type="scientific">Sphaerisporangium corydalis</name>
    <dbReference type="NCBI Taxonomy" id="1441875"/>
    <lineage>
        <taxon>Bacteria</taxon>
        <taxon>Bacillati</taxon>
        <taxon>Actinomycetota</taxon>
        <taxon>Actinomycetes</taxon>
        <taxon>Streptosporangiales</taxon>
        <taxon>Streptosporangiaceae</taxon>
        <taxon>Sphaerisporangium</taxon>
    </lineage>
</organism>
<gene>
    <name evidence="8" type="ORF">ACFO8L_39515</name>
</gene>
<keyword evidence="3" id="KW-0731">Sigma factor</keyword>
<accession>A0ABV9ES41</accession>
<dbReference type="RefSeq" id="WP_262849040.1">
    <property type="nucleotide sequence ID" value="NZ_JANZYP010000080.1"/>
</dbReference>
<dbReference type="Proteomes" id="UP001595891">
    <property type="component" value="Unassembled WGS sequence"/>
</dbReference>
<comment type="caution">
    <text evidence="8">The sequence shown here is derived from an EMBL/GenBank/DDBJ whole genome shotgun (WGS) entry which is preliminary data.</text>
</comment>
<evidence type="ECO:0000259" key="7">
    <source>
        <dbReference type="Pfam" id="PF08281"/>
    </source>
</evidence>
<dbReference type="NCBIfam" id="TIGR02983">
    <property type="entry name" value="SigE-fam_strep"/>
    <property type="match status" value="1"/>
</dbReference>
<evidence type="ECO:0000313" key="9">
    <source>
        <dbReference type="Proteomes" id="UP001595891"/>
    </source>
</evidence>
<dbReference type="SUPFAM" id="SSF88946">
    <property type="entry name" value="Sigma2 domain of RNA polymerase sigma factors"/>
    <property type="match status" value="1"/>
</dbReference>
<dbReference type="Gene3D" id="1.10.10.10">
    <property type="entry name" value="Winged helix-like DNA-binding domain superfamily/Winged helix DNA-binding domain"/>
    <property type="match status" value="1"/>
</dbReference>
<dbReference type="PANTHER" id="PTHR43133">
    <property type="entry name" value="RNA POLYMERASE ECF-TYPE SIGMA FACTO"/>
    <property type="match status" value="1"/>
</dbReference>
<reference evidence="9" key="1">
    <citation type="journal article" date="2019" name="Int. J. Syst. Evol. Microbiol.">
        <title>The Global Catalogue of Microorganisms (GCM) 10K type strain sequencing project: providing services to taxonomists for standard genome sequencing and annotation.</title>
        <authorList>
            <consortium name="The Broad Institute Genomics Platform"/>
            <consortium name="The Broad Institute Genome Sequencing Center for Infectious Disease"/>
            <person name="Wu L."/>
            <person name="Ma J."/>
        </authorList>
    </citation>
    <scope>NUCLEOTIDE SEQUENCE [LARGE SCALE GENOMIC DNA]</scope>
    <source>
        <strain evidence="9">CCUG 49560</strain>
    </source>
</reference>
<keyword evidence="5" id="KW-0804">Transcription</keyword>
<evidence type="ECO:0000256" key="4">
    <source>
        <dbReference type="ARBA" id="ARBA00023125"/>
    </source>
</evidence>
<evidence type="ECO:0000256" key="1">
    <source>
        <dbReference type="ARBA" id="ARBA00010641"/>
    </source>
</evidence>
<dbReference type="CDD" id="cd06171">
    <property type="entry name" value="Sigma70_r4"/>
    <property type="match status" value="1"/>
</dbReference>
<dbReference type="InterPro" id="IPR013325">
    <property type="entry name" value="RNA_pol_sigma_r2"/>
</dbReference>
<feature type="domain" description="RNA polymerase sigma-70 region 2" evidence="6">
    <location>
        <begin position="14"/>
        <end position="74"/>
    </location>
</feature>
<dbReference type="Pfam" id="PF04542">
    <property type="entry name" value="Sigma70_r2"/>
    <property type="match status" value="1"/>
</dbReference>
<dbReference type="NCBIfam" id="TIGR02937">
    <property type="entry name" value="sigma70-ECF"/>
    <property type="match status" value="1"/>
</dbReference>
<dbReference type="InterPro" id="IPR039425">
    <property type="entry name" value="RNA_pol_sigma-70-like"/>
</dbReference>
<dbReference type="InterPro" id="IPR036388">
    <property type="entry name" value="WH-like_DNA-bd_sf"/>
</dbReference>
<keyword evidence="2" id="KW-0805">Transcription regulation</keyword>
<sequence length="163" mass="18745">MADRAIYADFVATRSDRLLRVAYMLTHDWATAEDLLQESLVKTWFAWPRLSEPEAYARKVLVTTYVSWRRRRWRHELPSDELPEGVRAGDGSEKSDERDAMWRALGRLPVRQRAVMVLRFYEDLSLAEAADVLGCGIGTVKSQTAKALAKLRMDDSIVKELCR</sequence>
<evidence type="ECO:0000256" key="5">
    <source>
        <dbReference type="ARBA" id="ARBA00023163"/>
    </source>
</evidence>
<dbReference type="InterPro" id="IPR007627">
    <property type="entry name" value="RNA_pol_sigma70_r2"/>
</dbReference>
<keyword evidence="9" id="KW-1185">Reference proteome</keyword>
<dbReference type="SUPFAM" id="SSF88659">
    <property type="entry name" value="Sigma3 and sigma4 domains of RNA polymerase sigma factors"/>
    <property type="match status" value="1"/>
</dbReference>
<comment type="similarity">
    <text evidence="1">Belongs to the sigma-70 factor family. ECF subfamily.</text>
</comment>
<dbReference type="PANTHER" id="PTHR43133:SF50">
    <property type="entry name" value="ECF RNA POLYMERASE SIGMA FACTOR SIGM"/>
    <property type="match status" value="1"/>
</dbReference>
<evidence type="ECO:0000259" key="6">
    <source>
        <dbReference type="Pfam" id="PF04542"/>
    </source>
</evidence>
<dbReference type="InterPro" id="IPR014284">
    <property type="entry name" value="RNA_pol_sigma-70_dom"/>
</dbReference>
<evidence type="ECO:0000256" key="2">
    <source>
        <dbReference type="ARBA" id="ARBA00023015"/>
    </source>
</evidence>
<keyword evidence="4" id="KW-0238">DNA-binding</keyword>
<name>A0ABV9ES41_9ACTN</name>
<evidence type="ECO:0000313" key="8">
    <source>
        <dbReference type="EMBL" id="MFC4592233.1"/>
    </source>
</evidence>
<evidence type="ECO:0000256" key="3">
    <source>
        <dbReference type="ARBA" id="ARBA00023082"/>
    </source>
</evidence>
<dbReference type="InterPro" id="IPR013324">
    <property type="entry name" value="RNA_pol_sigma_r3/r4-like"/>
</dbReference>
<dbReference type="InterPro" id="IPR014325">
    <property type="entry name" value="RNA_pol_sigma-E_actinobac"/>
</dbReference>
<dbReference type="Pfam" id="PF08281">
    <property type="entry name" value="Sigma70_r4_2"/>
    <property type="match status" value="1"/>
</dbReference>
<dbReference type="InterPro" id="IPR013249">
    <property type="entry name" value="RNA_pol_sigma70_r4_t2"/>
</dbReference>
<feature type="domain" description="RNA polymerase sigma factor 70 region 4 type 2" evidence="7">
    <location>
        <begin position="99"/>
        <end position="151"/>
    </location>
</feature>
<dbReference type="Gene3D" id="1.10.1740.10">
    <property type="match status" value="1"/>
</dbReference>
<protein>
    <submittedName>
        <fullName evidence="8">SigE family RNA polymerase sigma factor</fullName>
    </submittedName>
</protein>